<gene>
    <name evidence="1" type="ORF">GCM10011379_39480</name>
</gene>
<protein>
    <submittedName>
        <fullName evidence="1">Uncharacterized protein</fullName>
    </submittedName>
</protein>
<comment type="caution">
    <text evidence="1">The sequence shown here is derived from an EMBL/GenBank/DDBJ whole genome shotgun (WGS) entry which is preliminary data.</text>
</comment>
<organism evidence="1 2">
    <name type="scientific">Filimonas zeae</name>
    <dbReference type="NCBI Taxonomy" id="1737353"/>
    <lineage>
        <taxon>Bacteria</taxon>
        <taxon>Pseudomonadati</taxon>
        <taxon>Bacteroidota</taxon>
        <taxon>Chitinophagia</taxon>
        <taxon>Chitinophagales</taxon>
        <taxon>Chitinophagaceae</taxon>
        <taxon>Filimonas</taxon>
    </lineage>
</organism>
<evidence type="ECO:0000313" key="2">
    <source>
        <dbReference type="Proteomes" id="UP000627292"/>
    </source>
</evidence>
<dbReference type="AlphaFoldDB" id="A0A917J2G4"/>
<reference evidence="1" key="1">
    <citation type="journal article" date="2014" name="Int. J. Syst. Evol. Microbiol.">
        <title>Complete genome sequence of Corynebacterium casei LMG S-19264T (=DSM 44701T), isolated from a smear-ripened cheese.</title>
        <authorList>
            <consortium name="US DOE Joint Genome Institute (JGI-PGF)"/>
            <person name="Walter F."/>
            <person name="Albersmeier A."/>
            <person name="Kalinowski J."/>
            <person name="Ruckert C."/>
        </authorList>
    </citation>
    <scope>NUCLEOTIDE SEQUENCE</scope>
    <source>
        <strain evidence="1">CGMCC 1.15290</strain>
    </source>
</reference>
<dbReference type="RefSeq" id="WP_188955560.1">
    <property type="nucleotide sequence ID" value="NZ_BMIB01000004.1"/>
</dbReference>
<keyword evidence="2" id="KW-1185">Reference proteome</keyword>
<evidence type="ECO:0000313" key="1">
    <source>
        <dbReference type="EMBL" id="GGH75671.1"/>
    </source>
</evidence>
<reference evidence="1" key="2">
    <citation type="submission" date="2020-09" db="EMBL/GenBank/DDBJ databases">
        <authorList>
            <person name="Sun Q."/>
            <person name="Zhou Y."/>
        </authorList>
    </citation>
    <scope>NUCLEOTIDE SEQUENCE</scope>
    <source>
        <strain evidence="1">CGMCC 1.15290</strain>
    </source>
</reference>
<sequence length="108" mass="12371">MKGFRIVFNSEEISAAAHDGHTVISVNGSNDGCLLYTGGYDHTDHKWRVWSNRKMTSVDKLEVTVAEIEECAAPVEERLDYTVSRRFPDAKLDRFRRLEEELKNKGLI</sequence>
<dbReference type="Proteomes" id="UP000627292">
    <property type="component" value="Unassembled WGS sequence"/>
</dbReference>
<name>A0A917J2G4_9BACT</name>
<dbReference type="EMBL" id="BMIB01000004">
    <property type="protein sequence ID" value="GGH75671.1"/>
    <property type="molecule type" value="Genomic_DNA"/>
</dbReference>
<accession>A0A917J2G4</accession>
<proteinExistence type="predicted"/>